<dbReference type="SUPFAM" id="SSF53098">
    <property type="entry name" value="Ribonuclease H-like"/>
    <property type="match status" value="1"/>
</dbReference>
<dbReference type="AlphaFoldDB" id="A0A6G0VLK0"/>
<sequence>MKYSSMAILPQMYAHKRNQIAENREIIHILIDITLFLGQHSLPFRGHREGWSEQIKGNFKDLVKLVCKFSPSMAVYIDRLQIQGRNQISFISWQRQNQLISSVSKCIKESIKKELGHNNFFSVSIDTTFDSSRREQLAFIIRYVCTNEHSPVIRERLLGLRETSTTTGRQLFSVFQELCIENDLNWKLLLVGQSYDGASNMRGEYEGLQAFIREINPAAIYTWCYAHRLSLVVVQMSSCSANAVDTFGNLEQLYSLISTSKKRVAIYENMQKEKNPKERVHRLKRVETTRWMSYSSALNTVLLTYDIVINILEQIKIIENSDFKARSKATGLMDFFLSERFVLTAICYKNLFNILDPVTKIFQSQDIDLLGAVNSLRAVSSSLKVLRSDDAFNNLYNEATTYMNKSEFTFTPLPMQRSRKKKLLSGETTEDHTLIDPKLQFKIKTYLIAIDSAISCIEDRFHSKSQELLKDISLFSVSVLKKTKSDPNILPDDAFNKFCDLYNKFINYKDLKKEYIQFSKLFSHFESAMIGSQYIHPSSGTNDDEENSSDFVDTDDQEVKENTVGLNKKNNQNLGTLLHVFKVIF</sequence>
<protein>
    <submittedName>
        <fullName evidence="2">Zinc finger MYM-type protein 1-like</fullName>
    </submittedName>
</protein>
<dbReference type="Pfam" id="PF14291">
    <property type="entry name" value="DUF4371"/>
    <property type="match status" value="1"/>
</dbReference>
<comment type="caution">
    <text evidence="2">The sequence shown here is derived from an EMBL/GenBank/DDBJ whole genome shotgun (WGS) entry which is preliminary data.</text>
</comment>
<accession>A0A6G0VLK0</accession>
<dbReference type="OrthoDB" id="6614249at2759"/>
<dbReference type="InterPro" id="IPR025398">
    <property type="entry name" value="DUF4371"/>
</dbReference>
<evidence type="ECO:0000313" key="2">
    <source>
        <dbReference type="EMBL" id="KAF0697802.1"/>
    </source>
</evidence>
<dbReference type="PANTHER" id="PTHR45749">
    <property type="match status" value="1"/>
</dbReference>
<dbReference type="Proteomes" id="UP000478052">
    <property type="component" value="Unassembled WGS sequence"/>
</dbReference>
<name>A0A6G0VLK0_APHCR</name>
<feature type="domain" description="DUF4371" evidence="1">
    <location>
        <begin position="15"/>
        <end position="207"/>
    </location>
</feature>
<gene>
    <name evidence="2" type="ORF">FWK35_00038054</name>
</gene>
<proteinExistence type="predicted"/>
<dbReference type="InterPro" id="IPR012337">
    <property type="entry name" value="RNaseH-like_sf"/>
</dbReference>
<dbReference type="PANTHER" id="PTHR45749:SF21">
    <property type="entry name" value="DUF4371 DOMAIN-CONTAINING PROTEIN"/>
    <property type="match status" value="1"/>
</dbReference>
<keyword evidence="3" id="KW-1185">Reference proteome</keyword>
<organism evidence="2 3">
    <name type="scientific">Aphis craccivora</name>
    <name type="common">Cowpea aphid</name>
    <dbReference type="NCBI Taxonomy" id="307492"/>
    <lineage>
        <taxon>Eukaryota</taxon>
        <taxon>Metazoa</taxon>
        <taxon>Ecdysozoa</taxon>
        <taxon>Arthropoda</taxon>
        <taxon>Hexapoda</taxon>
        <taxon>Insecta</taxon>
        <taxon>Pterygota</taxon>
        <taxon>Neoptera</taxon>
        <taxon>Paraneoptera</taxon>
        <taxon>Hemiptera</taxon>
        <taxon>Sternorrhyncha</taxon>
        <taxon>Aphidomorpha</taxon>
        <taxon>Aphidoidea</taxon>
        <taxon>Aphididae</taxon>
        <taxon>Aphidini</taxon>
        <taxon>Aphis</taxon>
        <taxon>Aphis</taxon>
    </lineage>
</organism>
<evidence type="ECO:0000259" key="1">
    <source>
        <dbReference type="Pfam" id="PF14291"/>
    </source>
</evidence>
<dbReference type="EMBL" id="VUJU01015020">
    <property type="protein sequence ID" value="KAF0697802.1"/>
    <property type="molecule type" value="Genomic_DNA"/>
</dbReference>
<evidence type="ECO:0000313" key="3">
    <source>
        <dbReference type="Proteomes" id="UP000478052"/>
    </source>
</evidence>
<reference evidence="2 3" key="1">
    <citation type="submission" date="2019-08" db="EMBL/GenBank/DDBJ databases">
        <title>Whole genome of Aphis craccivora.</title>
        <authorList>
            <person name="Voronova N.V."/>
            <person name="Shulinski R.S."/>
            <person name="Bandarenka Y.V."/>
            <person name="Zhorov D.G."/>
            <person name="Warner D."/>
        </authorList>
    </citation>
    <scope>NUCLEOTIDE SEQUENCE [LARGE SCALE GENOMIC DNA]</scope>
    <source>
        <strain evidence="2">180601</strain>
        <tissue evidence="2">Whole Body</tissue>
    </source>
</reference>